<dbReference type="GeneID" id="92027970"/>
<comment type="caution">
    <text evidence="2">The sequence shown here is derived from an EMBL/GenBank/DDBJ whole genome shotgun (WGS) entry which is preliminary data.</text>
</comment>
<dbReference type="Proteomes" id="UP001360953">
    <property type="component" value="Unassembled WGS sequence"/>
</dbReference>
<evidence type="ECO:0000313" key="2">
    <source>
        <dbReference type="EMBL" id="KAK7539463.1"/>
    </source>
</evidence>
<dbReference type="InterPro" id="IPR046580">
    <property type="entry name" value="DUF6640"/>
</dbReference>
<dbReference type="EMBL" id="JBBPEH010000004">
    <property type="protein sequence ID" value="KAK7539463.1"/>
    <property type="molecule type" value="Genomic_DNA"/>
</dbReference>
<dbReference type="RefSeq" id="XP_066656734.1">
    <property type="nucleotide sequence ID" value="XM_066795064.1"/>
</dbReference>
<feature type="signal peptide" evidence="1">
    <location>
        <begin position="1"/>
        <end position="35"/>
    </location>
</feature>
<sequence>MASSPSATAAPSPPPLLPPGRILLTLVALMTSTACFVADWNESHIYNHTWPGHAKFHNGQTMSMGLLLGVAALYYLYRAPLLAAPLMRGGPPPPPTTTTATTTPALAKGADAAAKTDAQSATTITTADAEAALTRLRKDAAHRDLGVVVLLNSLYWVTQLSAHAYPDVTAFDAVPGSARFGPHQDAHLQKKLDLSMFVVVGVAWWLERRRIERGQF</sequence>
<keyword evidence="1" id="KW-0732">Signal</keyword>
<protein>
    <submittedName>
        <fullName evidence="2">Uncharacterized protein</fullName>
    </submittedName>
</protein>
<evidence type="ECO:0000256" key="1">
    <source>
        <dbReference type="SAM" id="SignalP"/>
    </source>
</evidence>
<name>A0ABR1LXV5_9PEZI</name>
<reference evidence="2 3" key="1">
    <citation type="submission" date="2024-04" db="EMBL/GenBank/DDBJ databases">
        <title>Phyllosticta paracitricarpa is synonymous to the EU quarantine fungus P. citricarpa based on phylogenomic analyses.</title>
        <authorList>
            <consortium name="Lawrence Berkeley National Laboratory"/>
            <person name="Van ingen-buijs V.A."/>
            <person name="Van westerhoven A.C."/>
            <person name="Haridas S."/>
            <person name="Skiadas P."/>
            <person name="Martin F."/>
            <person name="Groenewald J.Z."/>
            <person name="Crous P.W."/>
            <person name="Seidl M.F."/>
        </authorList>
    </citation>
    <scope>NUCLEOTIDE SEQUENCE [LARGE SCALE GENOMIC DNA]</scope>
    <source>
        <strain evidence="2 3">CPC 17464</strain>
    </source>
</reference>
<evidence type="ECO:0000313" key="3">
    <source>
        <dbReference type="Proteomes" id="UP001360953"/>
    </source>
</evidence>
<organism evidence="2 3">
    <name type="scientific">Phyllosticta citribraziliensis</name>
    <dbReference type="NCBI Taxonomy" id="989973"/>
    <lineage>
        <taxon>Eukaryota</taxon>
        <taxon>Fungi</taxon>
        <taxon>Dikarya</taxon>
        <taxon>Ascomycota</taxon>
        <taxon>Pezizomycotina</taxon>
        <taxon>Dothideomycetes</taxon>
        <taxon>Dothideomycetes incertae sedis</taxon>
        <taxon>Botryosphaeriales</taxon>
        <taxon>Phyllostictaceae</taxon>
        <taxon>Phyllosticta</taxon>
    </lineage>
</organism>
<keyword evidence="3" id="KW-1185">Reference proteome</keyword>
<dbReference type="Pfam" id="PF20345">
    <property type="entry name" value="DUF6640"/>
    <property type="match status" value="1"/>
</dbReference>
<feature type="chain" id="PRO_5045397813" evidence="1">
    <location>
        <begin position="36"/>
        <end position="216"/>
    </location>
</feature>
<proteinExistence type="predicted"/>
<gene>
    <name evidence="2" type="ORF">J3D65DRAFT_280707</name>
</gene>
<accession>A0ABR1LXV5</accession>